<feature type="region of interest" description="Disordered" evidence="1">
    <location>
        <begin position="1"/>
        <end position="85"/>
    </location>
</feature>
<name>A0A3R7N8K0_PENVA</name>
<feature type="region of interest" description="Disordered" evidence="1">
    <location>
        <begin position="100"/>
        <end position="165"/>
    </location>
</feature>
<dbReference type="EMBL" id="QCYY01001146">
    <property type="protein sequence ID" value="ROT80169.1"/>
    <property type="molecule type" value="Genomic_DNA"/>
</dbReference>
<keyword evidence="3" id="KW-1185">Reference proteome</keyword>
<reference evidence="2 3" key="1">
    <citation type="submission" date="2018-04" db="EMBL/GenBank/DDBJ databases">
        <authorList>
            <person name="Zhang X."/>
            <person name="Yuan J."/>
            <person name="Li F."/>
            <person name="Xiang J."/>
        </authorList>
    </citation>
    <scope>NUCLEOTIDE SEQUENCE [LARGE SCALE GENOMIC DNA]</scope>
    <source>
        <tissue evidence="2">Muscle</tissue>
    </source>
</reference>
<accession>A0A3R7N8K0</accession>
<gene>
    <name evidence="2" type="ORF">C7M84_001097</name>
</gene>
<feature type="non-terminal residue" evidence="2">
    <location>
        <position position="1"/>
    </location>
</feature>
<feature type="region of interest" description="Disordered" evidence="1">
    <location>
        <begin position="183"/>
        <end position="204"/>
    </location>
</feature>
<evidence type="ECO:0000313" key="3">
    <source>
        <dbReference type="Proteomes" id="UP000283509"/>
    </source>
</evidence>
<dbReference type="OrthoDB" id="10072532at2759"/>
<feature type="compositionally biased region" description="Low complexity" evidence="1">
    <location>
        <begin position="154"/>
        <end position="163"/>
    </location>
</feature>
<organism evidence="2 3">
    <name type="scientific">Penaeus vannamei</name>
    <name type="common">Whiteleg shrimp</name>
    <name type="synonym">Litopenaeus vannamei</name>
    <dbReference type="NCBI Taxonomy" id="6689"/>
    <lineage>
        <taxon>Eukaryota</taxon>
        <taxon>Metazoa</taxon>
        <taxon>Ecdysozoa</taxon>
        <taxon>Arthropoda</taxon>
        <taxon>Crustacea</taxon>
        <taxon>Multicrustacea</taxon>
        <taxon>Malacostraca</taxon>
        <taxon>Eumalacostraca</taxon>
        <taxon>Eucarida</taxon>
        <taxon>Decapoda</taxon>
        <taxon>Dendrobranchiata</taxon>
        <taxon>Penaeoidea</taxon>
        <taxon>Penaeidae</taxon>
        <taxon>Penaeus</taxon>
    </lineage>
</organism>
<evidence type="ECO:0000256" key="1">
    <source>
        <dbReference type="SAM" id="MobiDB-lite"/>
    </source>
</evidence>
<comment type="caution">
    <text evidence="2">The sequence shown here is derived from an EMBL/GenBank/DDBJ whole genome shotgun (WGS) entry which is preliminary data.</text>
</comment>
<dbReference type="Proteomes" id="UP000283509">
    <property type="component" value="Unassembled WGS sequence"/>
</dbReference>
<dbReference type="AlphaFoldDB" id="A0A3R7N8K0"/>
<sequence length="204" mass="21922">LSGQKQQIKLTLKGSAMRRLDKPVLPQEDDSGESDTDGKVIRKRKPDSPPPEPPPQKVVVRSPPAPIPAAPPQAKKPQANRREELLKQLLRDLEQVHCSRREAEEEQQEEGASLRAALADQKLSSRHQTLQPALREAEQGQGGCQVPVSSLTGPDSSSLASPSCPLPAPFALTPFSQLSCAWSGTCSSSKREGGGGVQPSEEKD</sequence>
<evidence type="ECO:0000313" key="2">
    <source>
        <dbReference type="EMBL" id="ROT80169.1"/>
    </source>
</evidence>
<proteinExistence type="predicted"/>
<protein>
    <submittedName>
        <fullName evidence="2">Uncharacterized protein</fullName>
    </submittedName>
</protein>
<reference evidence="2 3" key="2">
    <citation type="submission" date="2019-01" db="EMBL/GenBank/DDBJ databases">
        <title>The decoding of complex shrimp genome reveals the adaptation for benthos swimmer, frequently molting mechanism and breeding impact on genome.</title>
        <authorList>
            <person name="Sun Y."/>
            <person name="Gao Y."/>
            <person name="Yu Y."/>
        </authorList>
    </citation>
    <scope>NUCLEOTIDE SEQUENCE [LARGE SCALE GENOMIC DNA]</scope>
    <source>
        <tissue evidence="2">Muscle</tissue>
    </source>
</reference>